<accession>A0ABS0AEN4</accession>
<dbReference type="Pfam" id="PF13738">
    <property type="entry name" value="Pyr_redox_3"/>
    <property type="match status" value="1"/>
</dbReference>
<dbReference type="Proteomes" id="UP000644441">
    <property type="component" value="Unassembled WGS sequence"/>
</dbReference>
<dbReference type="InterPro" id="IPR051209">
    <property type="entry name" value="FAD-bind_Monooxygenase_sf"/>
</dbReference>
<dbReference type="Gene3D" id="3.50.50.60">
    <property type="entry name" value="FAD/NAD(P)-binding domain"/>
    <property type="match status" value="2"/>
</dbReference>
<keyword evidence="1" id="KW-0560">Oxidoreductase</keyword>
<dbReference type="RefSeq" id="WP_194855519.1">
    <property type="nucleotide sequence ID" value="NZ_ARXR01000007.1"/>
</dbReference>
<sequence>MQPDYQVAIIGAGFGGLGMAIALKDRGQHAFVVLEKENDVGGCWRDNTYPGAACDVPSHLYSFSFEKKFDWSRRFAPQAEILAYLRHCADKYRLHPHIRFGTSVNGARFDEATGLWHLDTSNGPITARALITATGQLNRPAWPNLPGRDRFAGETFHSARWNHDVDLTGKTVAVIGTGASAIQFVPEIAKQAKQVLLFQRSAPYVIPKPDRPYSATEQRLMARFPLLQKLDRARVYAQNEARVLGFTSLQGAMRFHEYLFKKHLRECVPDPDTRAKLTPDYPMGCKRILISNDYYQALTKYRIPVITGGVRAITADGVEDTDGEHHQADVIIYGTGFQATDFLAPMTITGRRGQDLNQAWRDGAEAYLGITVHGFPNLFMLYGPNTNLGHNSIIYMIESQIAYVVSALETLERDGHRFVDVRPGVQDDFNRRLQARMRDTVWDQGCESWYKTASGKNTNNWPGFTFSYRQRTRHLDPEDYELHP</sequence>
<gene>
    <name evidence="1" type="ORF">ISO4_01206</name>
</gene>
<dbReference type="PANTHER" id="PTHR42877:SF4">
    <property type="entry name" value="FAD_NAD(P)-BINDING DOMAIN-CONTAINING PROTEIN-RELATED"/>
    <property type="match status" value="1"/>
</dbReference>
<organism evidence="1 2">
    <name type="scientific">Alloalcanivorax venustensis ISO4</name>
    <dbReference type="NCBI Taxonomy" id="1177184"/>
    <lineage>
        <taxon>Bacteria</taxon>
        <taxon>Pseudomonadati</taxon>
        <taxon>Pseudomonadota</taxon>
        <taxon>Gammaproteobacteria</taxon>
        <taxon>Oceanospirillales</taxon>
        <taxon>Alcanivoracaceae</taxon>
        <taxon>Alloalcanivorax</taxon>
    </lineage>
</organism>
<dbReference type="SUPFAM" id="SSF51905">
    <property type="entry name" value="FAD/NAD(P)-binding domain"/>
    <property type="match status" value="1"/>
</dbReference>
<evidence type="ECO:0000313" key="2">
    <source>
        <dbReference type="Proteomes" id="UP000644441"/>
    </source>
</evidence>
<dbReference type="InterPro" id="IPR036188">
    <property type="entry name" value="FAD/NAD-bd_sf"/>
</dbReference>
<evidence type="ECO:0000313" key="1">
    <source>
        <dbReference type="EMBL" id="MBF5052604.1"/>
    </source>
</evidence>
<proteinExistence type="predicted"/>
<dbReference type="EMBL" id="ARXR01000007">
    <property type="protein sequence ID" value="MBF5052604.1"/>
    <property type="molecule type" value="Genomic_DNA"/>
</dbReference>
<dbReference type="PANTHER" id="PTHR42877">
    <property type="entry name" value="L-ORNITHINE N(5)-MONOOXYGENASE-RELATED"/>
    <property type="match status" value="1"/>
</dbReference>
<keyword evidence="2" id="KW-1185">Reference proteome</keyword>
<dbReference type="GO" id="GO:0004497">
    <property type="term" value="F:monooxygenase activity"/>
    <property type="evidence" value="ECO:0007669"/>
    <property type="project" value="UniProtKB-KW"/>
</dbReference>
<reference evidence="1 2" key="1">
    <citation type="submission" date="2012-09" db="EMBL/GenBank/DDBJ databases">
        <title>Genome Sequence of alkane-degrading Bacterium Alcanivorax venustensis ISO4.</title>
        <authorList>
            <person name="Lai Q."/>
            <person name="Shao Z."/>
        </authorList>
    </citation>
    <scope>NUCLEOTIDE SEQUENCE [LARGE SCALE GENOMIC DNA]</scope>
    <source>
        <strain evidence="1 2">ISO4</strain>
    </source>
</reference>
<dbReference type="PRINTS" id="PR00469">
    <property type="entry name" value="PNDRDTASEII"/>
</dbReference>
<keyword evidence="1" id="KW-0503">Monooxygenase</keyword>
<name>A0ABS0AEN4_9GAMM</name>
<protein>
    <submittedName>
        <fullName evidence="1">Monooxygenase</fullName>
    </submittedName>
</protein>
<comment type="caution">
    <text evidence="1">The sequence shown here is derived from an EMBL/GenBank/DDBJ whole genome shotgun (WGS) entry which is preliminary data.</text>
</comment>